<feature type="transmembrane region" description="Helical" evidence="5">
    <location>
        <begin position="80"/>
        <end position="103"/>
    </location>
</feature>
<evidence type="ECO:0008006" key="7">
    <source>
        <dbReference type="Google" id="ProtNLM"/>
    </source>
</evidence>
<evidence type="ECO:0000256" key="2">
    <source>
        <dbReference type="ARBA" id="ARBA00022692"/>
    </source>
</evidence>
<evidence type="ECO:0000256" key="1">
    <source>
        <dbReference type="ARBA" id="ARBA00004141"/>
    </source>
</evidence>
<keyword evidence="4 5" id="KW-0472">Membrane</keyword>
<gene>
    <name evidence="6" type="ORF">METZ01_LOCUS127846</name>
</gene>
<proteinExistence type="inferred from homology"/>
<dbReference type="PANTHER" id="PTHR30371">
    <property type="entry name" value="SEC-INDEPENDENT PROTEIN TRANSLOCASE PROTEIN TATC"/>
    <property type="match status" value="1"/>
</dbReference>
<dbReference type="HAMAP" id="MF_00902">
    <property type="entry name" value="TatC"/>
    <property type="match status" value="1"/>
</dbReference>
<keyword evidence="3 5" id="KW-1133">Transmembrane helix</keyword>
<evidence type="ECO:0000256" key="4">
    <source>
        <dbReference type="ARBA" id="ARBA00023136"/>
    </source>
</evidence>
<protein>
    <recommendedName>
        <fullName evidence="7">Twin-arginine translocase subunit TatC</fullName>
    </recommendedName>
</protein>
<name>A0A381YEF6_9ZZZZ</name>
<sequence>TPAVEDGKLQLLLQPDTNVLASSDTSTRAGPELKAMGPLSAFLVALQLAFYGGIMVSSPFILFFVGQFTVPALRRKEKKYLIRGIIVGSLLFFSGVAFCYFLVMKIALSTSALFANWLTFGADVWRAEDYITFVCKFMMGMGIAFELPVVILVLVKVGVLDYKKLSAFRMYWVVINLVLASILTPPDIVTQILMALPMQFFYECSVLIAWIWHRRDRKKEEQIAKEEAGAAGIPPDEPEK</sequence>
<keyword evidence="2 5" id="KW-0812">Transmembrane</keyword>
<dbReference type="GO" id="GO:0043953">
    <property type="term" value="P:protein transport by the Tat complex"/>
    <property type="evidence" value="ECO:0007669"/>
    <property type="project" value="TreeGrafter"/>
</dbReference>
<dbReference type="GO" id="GO:0065002">
    <property type="term" value="P:intracellular protein transmembrane transport"/>
    <property type="evidence" value="ECO:0007669"/>
    <property type="project" value="TreeGrafter"/>
</dbReference>
<dbReference type="EMBL" id="UINC01017958">
    <property type="protein sequence ID" value="SVA74992.1"/>
    <property type="molecule type" value="Genomic_DNA"/>
</dbReference>
<dbReference type="PANTHER" id="PTHR30371:SF0">
    <property type="entry name" value="SEC-INDEPENDENT PROTEIN TRANSLOCASE PROTEIN TATC, CHLOROPLASTIC-RELATED"/>
    <property type="match status" value="1"/>
</dbReference>
<organism evidence="6">
    <name type="scientific">marine metagenome</name>
    <dbReference type="NCBI Taxonomy" id="408172"/>
    <lineage>
        <taxon>unclassified sequences</taxon>
        <taxon>metagenomes</taxon>
        <taxon>ecological metagenomes</taxon>
    </lineage>
</organism>
<comment type="subcellular location">
    <subcellularLocation>
        <location evidence="1">Membrane</location>
        <topology evidence="1">Multi-pass membrane protein</topology>
    </subcellularLocation>
</comment>
<dbReference type="GO" id="GO:0009977">
    <property type="term" value="F:proton motive force dependent protein transmembrane transporter activity"/>
    <property type="evidence" value="ECO:0007669"/>
    <property type="project" value="TreeGrafter"/>
</dbReference>
<reference evidence="6" key="1">
    <citation type="submission" date="2018-05" db="EMBL/GenBank/DDBJ databases">
        <authorList>
            <person name="Lanie J.A."/>
            <person name="Ng W.-L."/>
            <person name="Kazmierczak K.M."/>
            <person name="Andrzejewski T.M."/>
            <person name="Davidsen T.M."/>
            <person name="Wayne K.J."/>
            <person name="Tettelin H."/>
            <person name="Glass J.I."/>
            <person name="Rusch D."/>
            <person name="Podicherti R."/>
            <person name="Tsui H.-C.T."/>
            <person name="Winkler M.E."/>
        </authorList>
    </citation>
    <scope>NUCLEOTIDE SEQUENCE</scope>
</reference>
<accession>A0A381YEF6</accession>
<dbReference type="Pfam" id="PF00902">
    <property type="entry name" value="TatC"/>
    <property type="match status" value="1"/>
</dbReference>
<feature type="transmembrane region" description="Helical" evidence="5">
    <location>
        <begin position="167"/>
        <end position="186"/>
    </location>
</feature>
<dbReference type="AlphaFoldDB" id="A0A381YEF6"/>
<evidence type="ECO:0000256" key="3">
    <source>
        <dbReference type="ARBA" id="ARBA00022989"/>
    </source>
</evidence>
<evidence type="ECO:0000313" key="6">
    <source>
        <dbReference type="EMBL" id="SVA74992.1"/>
    </source>
</evidence>
<evidence type="ECO:0000256" key="5">
    <source>
        <dbReference type="SAM" id="Phobius"/>
    </source>
</evidence>
<dbReference type="GO" id="GO:0033281">
    <property type="term" value="C:TAT protein transport complex"/>
    <property type="evidence" value="ECO:0007669"/>
    <property type="project" value="TreeGrafter"/>
</dbReference>
<feature type="transmembrane region" description="Helical" evidence="5">
    <location>
        <begin position="192"/>
        <end position="212"/>
    </location>
</feature>
<dbReference type="PRINTS" id="PR01840">
    <property type="entry name" value="TATCFAMILY"/>
</dbReference>
<feature type="transmembrane region" description="Helical" evidence="5">
    <location>
        <begin position="130"/>
        <end position="155"/>
    </location>
</feature>
<feature type="transmembrane region" description="Helical" evidence="5">
    <location>
        <begin position="41"/>
        <end position="68"/>
    </location>
</feature>
<dbReference type="InterPro" id="IPR002033">
    <property type="entry name" value="TatC"/>
</dbReference>
<feature type="non-terminal residue" evidence="6">
    <location>
        <position position="1"/>
    </location>
</feature>